<dbReference type="NCBIfam" id="TIGR03361">
    <property type="entry name" value="VI_Rhs_Vgr"/>
    <property type="match status" value="1"/>
</dbReference>
<dbReference type="InterPro" id="IPR018769">
    <property type="entry name" value="VgrG2_DUF2345"/>
</dbReference>
<proteinExistence type="inferred from homology"/>
<dbReference type="InterPro" id="IPR006533">
    <property type="entry name" value="T6SS_Vgr_RhsGE"/>
</dbReference>
<accession>A0A7X0CGR8</accession>
<dbReference type="Proteomes" id="UP000540787">
    <property type="component" value="Unassembled WGS sequence"/>
</dbReference>
<gene>
    <name evidence="5" type="ORF">HD842_004525</name>
</gene>
<evidence type="ECO:0000259" key="4">
    <source>
        <dbReference type="Pfam" id="PF13296"/>
    </source>
</evidence>
<sequence length="920" mass="102000">MAGPHPSLSLRQALIAQHDRLLKLTTILGDDMLLPQRVMGHDRLGRSYEYVVDTVSARSDIELKKLIAQPVTLWIQQANRSYLPISGYVHTVKRLGSDGELTFCQLTFAPWLHFLRFRRDARLWQEKPADDILASVFAAHPQAQGQFRFEVRTPVLRRSYCTQYETDWHFVHRMMEEEGWYGYHEHKSDGSGHILVITDSPHQLDPLAQKRVFFHGGATDDEAHKIVHWSASRCLTSTRLTTQSDNYKSPNSSMRTESWVFPEHGDLPSQLEIYEYTGAYSFSKHDQGVWRARVRIEQWESSMKRFYGVSSTRSMQPGRWFILEDHPVHRYDTDEDREFMIIAVDWCIENNLPLSNRVREFPGSLAAQVEAFKESIGRDVQNGPANSPSAARRAQTGHCFNRFEVQRRKIPFRSPFEHPKPTLHPQTAVVVGPEGEEIFTDQLNRVKVRMRWDRINPSNERASCWVRVSYPNAGQHWGALNVPRIGQEVIVTFLNGDADRPVITGRLYNDLQGPQWHSNGRLSGFKSKEFEGSGFNQLVMDDTNSQNRVHLYSTNTHAQLNLGYLVSQSGNERRRFFGAGFALSTDDYGAIVTHKGLYISTYGRPGAQGTQLDAIEATTRLKAGASLTKALSDTACKAGADALIGQGALNHFIEATQERYPVHGQGDANRFKEAILLAASSDGLGLTSAKGTHVHAGEEVTVSSGLDTNIAVGRSLLASVAEKVSLFAANAGIKLFAAKGKVQVQAQSDDLDIIAEKVLRLLSTTSRVEIHAKDEVMLSAGGSSIRINASGVTESTSGTSTAHASLHTMLGPATSNYVMPHVEKAELGKTDLEFRHLTDWGAPLAGAAYKATLSDGSTREGTLDAMGIARISGMPAGAAAKIEYDYRPLDASSTVSVELDDDIDELLNWTAENVSKKGGA</sequence>
<keyword evidence="6" id="KW-1185">Reference proteome</keyword>
<evidence type="ECO:0000256" key="1">
    <source>
        <dbReference type="ARBA" id="ARBA00005558"/>
    </source>
</evidence>
<dbReference type="InterPro" id="IPR006531">
    <property type="entry name" value="Gp5/Vgr_OB"/>
</dbReference>
<dbReference type="Gene3D" id="3.55.50.10">
    <property type="entry name" value="Baseplate protein-like domains"/>
    <property type="match status" value="1"/>
</dbReference>
<dbReference type="EMBL" id="JACHBX010000006">
    <property type="protein sequence ID" value="MBB6136347.1"/>
    <property type="molecule type" value="Genomic_DNA"/>
</dbReference>
<evidence type="ECO:0000313" key="6">
    <source>
        <dbReference type="Proteomes" id="UP000540787"/>
    </source>
</evidence>
<dbReference type="InterPro" id="IPR028244">
    <property type="entry name" value="T6SS_Rhs_Vgr_dom"/>
</dbReference>
<evidence type="ECO:0000259" key="3">
    <source>
        <dbReference type="Pfam" id="PF10106"/>
    </source>
</evidence>
<feature type="domain" description="Gp5/Type VI secretion system Vgr protein OB-fold" evidence="2">
    <location>
        <begin position="441"/>
        <end position="508"/>
    </location>
</feature>
<dbReference type="AlphaFoldDB" id="A0A7X0CGR8"/>
<dbReference type="Pfam" id="PF04717">
    <property type="entry name" value="Phage_base_V"/>
    <property type="match status" value="1"/>
</dbReference>
<dbReference type="SUPFAM" id="SSF69349">
    <property type="entry name" value="Phage fibre proteins"/>
    <property type="match status" value="1"/>
</dbReference>
<evidence type="ECO:0000313" key="5">
    <source>
        <dbReference type="EMBL" id="MBB6136347.1"/>
    </source>
</evidence>
<dbReference type="RefSeq" id="WP_183557843.1">
    <property type="nucleotide sequence ID" value="NZ_JACHBX010000006.1"/>
</dbReference>
<dbReference type="InterPro" id="IPR017847">
    <property type="entry name" value="T6SS_RhsGE_Vgr_subset"/>
</dbReference>
<reference evidence="5 6" key="1">
    <citation type="submission" date="2020-08" db="EMBL/GenBank/DDBJ databases">
        <title>The Agave Microbiome: Exploring the role of microbial communities in plant adaptations to desert environments.</title>
        <authorList>
            <person name="Partida-Martinez L.P."/>
        </authorList>
    </citation>
    <scope>NUCLEOTIDE SEQUENCE [LARGE SCALE GENOMIC DNA]</scope>
    <source>
        <strain evidence="5 6">AT3.2</strain>
    </source>
</reference>
<protein>
    <submittedName>
        <fullName evidence="5">Type VI secretion system secreted protein VgrG</fullName>
    </submittedName>
</protein>
<evidence type="ECO:0000259" key="2">
    <source>
        <dbReference type="Pfam" id="PF04717"/>
    </source>
</evidence>
<feature type="domain" description="Putative type VI secretion system Rhs element associated Vgr" evidence="4">
    <location>
        <begin position="528"/>
        <end position="635"/>
    </location>
</feature>
<name>A0A7X0CGR8_9BURK</name>
<comment type="caution">
    <text evidence="5">The sequence shown here is derived from an EMBL/GenBank/DDBJ whole genome shotgun (WGS) entry which is preliminary data.</text>
</comment>
<dbReference type="InterPro" id="IPR037026">
    <property type="entry name" value="Vgr_OB-fold_dom_sf"/>
</dbReference>
<dbReference type="Gene3D" id="4.10.220.110">
    <property type="match status" value="1"/>
</dbReference>
<organism evidence="5 6">
    <name type="scientific">Massilia aurea</name>
    <dbReference type="NCBI Taxonomy" id="373040"/>
    <lineage>
        <taxon>Bacteria</taxon>
        <taxon>Pseudomonadati</taxon>
        <taxon>Pseudomonadota</taxon>
        <taxon>Betaproteobacteria</taxon>
        <taxon>Burkholderiales</taxon>
        <taxon>Oxalobacteraceae</taxon>
        <taxon>Telluria group</taxon>
        <taxon>Massilia</taxon>
    </lineage>
</organism>
<dbReference type="SUPFAM" id="SSF69255">
    <property type="entry name" value="gp5 N-terminal domain-like"/>
    <property type="match status" value="1"/>
</dbReference>
<dbReference type="NCBIfam" id="TIGR01646">
    <property type="entry name" value="vgr_GE"/>
    <property type="match status" value="1"/>
</dbReference>
<dbReference type="SUPFAM" id="SSF69279">
    <property type="entry name" value="Phage tail proteins"/>
    <property type="match status" value="2"/>
</dbReference>
<feature type="domain" description="DUF2345" evidence="3">
    <location>
        <begin position="664"/>
        <end position="813"/>
    </location>
</feature>
<dbReference type="Pfam" id="PF10106">
    <property type="entry name" value="DUF2345"/>
    <property type="match status" value="1"/>
</dbReference>
<dbReference type="Pfam" id="PF13296">
    <property type="entry name" value="T6SS_Vgr"/>
    <property type="match status" value="1"/>
</dbReference>
<dbReference type="Gene3D" id="2.40.50.230">
    <property type="entry name" value="Gp5 N-terminal domain"/>
    <property type="match status" value="1"/>
</dbReference>
<dbReference type="Pfam" id="PF05954">
    <property type="entry name" value="Phage_GPD"/>
    <property type="match status" value="1"/>
</dbReference>
<comment type="similarity">
    <text evidence="1">Belongs to the VgrG protein family.</text>
</comment>
<dbReference type="Gene3D" id="2.30.110.50">
    <property type="match status" value="1"/>
</dbReference>